<keyword evidence="4 8" id="KW-0328">Glycosyltransferase</keyword>
<dbReference type="FunFam" id="3.40.1030.10:FF:000002">
    <property type="entry name" value="Anthranilate phosphoribosyltransferase"/>
    <property type="match status" value="1"/>
</dbReference>
<dbReference type="Gene3D" id="3.40.1030.10">
    <property type="entry name" value="Nucleoside phosphorylase/phosphoribosyltransferase catalytic domain"/>
    <property type="match status" value="1"/>
</dbReference>
<feature type="binding site" evidence="8">
    <location>
        <begin position="91"/>
        <end position="92"/>
    </location>
    <ligand>
        <name>5-phospho-alpha-D-ribose 1-diphosphate</name>
        <dbReference type="ChEBI" id="CHEBI:58017"/>
    </ligand>
</feature>
<evidence type="ECO:0000256" key="7">
    <source>
        <dbReference type="ARBA" id="ARBA00023141"/>
    </source>
</evidence>
<evidence type="ECO:0000259" key="10">
    <source>
        <dbReference type="Pfam" id="PF02885"/>
    </source>
</evidence>
<dbReference type="PANTHER" id="PTHR43285:SF2">
    <property type="entry name" value="ANTHRANILATE PHOSPHORIBOSYLTRANSFERASE"/>
    <property type="match status" value="1"/>
</dbReference>
<evidence type="ECO:0000256" key="5">
    <source>
        <dbReference type="ARBA" id="ARBA00022679"/>
    </source>
</evidence>
<evidence type="ECO:0000256" key="2">
    <source>
        <dbReference type="ARBA" id="ARBA00011948"/>
    </source>
</evidence>
<keyword evidence="12" id="KW-1185">Reference proteome</keyword>
<organism evidence="11 12">
    <name type="scientific">Methanobacterium alkalithermotolerans</name>
    <dbReference type="NCBI Taxonomy" id="2731220"/>
    <lineage>
        <taxon>Archaea</taxon>
        <taxon>Methanobacteriati</taxon>
        <taxon>Methanobacteriota</taxon>
        <taxon>Methanomada group</taxon>
        <taxon>Methanobacteria</taxon>
        <taxon>Methanobacteriales</taxon>
        <taxon>Methanobacteriaceae</taxon>
        <taxon>Methanobacterium</taxon>
    </lineage>
</organism>
<sequence length="355" mass="38389">MKLLREVTDLQKFIRKLASGNDLTKKEAFMCMEAMISGEATPIQMASILSLLTLKGEKEDEITGFAKSMRRACKSVNFSHLKVVDTCGTGGDKFKTFNVSTAAAIIAAAAGVPVAKHGNRAVTSSCGGADILEAAGIKIELSSKEVLESMEKLGIGFMFAPNFHPATWNVMPVRNELGIRTVFNLLGPLTSPAKAPIQLIGVFDPYYVDLIARVLNNMGIEKAMVVHGYDSNGNPAMDEISNIGPTLVALVENGEISIQKLNPEDFGVEKSQPELIKSPETIEDNLNIFLSVLAGEEDSLKKKARLELVLANAGAIIFLAGKSNSLEEGTKIARKTVISKKAMKKLEEFRQIFAK</sequence>
<comment type="function">
    <text evidence="8">Catalyzes the transfer of the phosphoribosyl group of 5-phosphorylribose-1-pyrophosphate (PRPP) to anthranilate to yield N-(5'-phosphoribosyl)-anthranilate (PRA).</text>
</comment>
<dbReference type="OrthoDB" id="8214at2157"/>
<feature type="binding site" evidence="8">
    <location>
        <begin position="98"/>
        <end position="101"/>
    </location>
    <ligand>
        <name>5-phospho-alpha-D-ribose 1-diphosphate</name>
        <dbReference type="ChEBI" id="CHEBI:58017"/>
    </ligand>
</feature>
<feature type="binding site" evidence="8">
    <location>
        <position position="100"/>
    </location>
    <ligand>
        <name>Mg(2+)</name>
        <dbReference type="ChEBI" id="CHEBI:18420"/>
        <label>1</label>
    </ligand>
</feature>
<dbReference type="Proteomes" id="UP000681041">
    <property type="component" value="Chromosome"/>
</dbReference>
<dbReference type="InterPro" id="IPR036320">
    <property type="entry name" value="Glycosyl_Trfase_fam3_N_dom_sf"/>
</dbReference>
<evidence type="ECO:0000256" key="6">
    <source>
        <dbReference type="ARBA" id="ARBA00022822"/>
    </source>
</evidence>
<dbReference type="HAMAP" id="MF_00211">
    <property type="entry name" value="TrpD"/>
    <property type="match status" value="1"/>
</dbReference>
<comment type="caution">
    <text evidence="8">Lacks conserved residue(s) required for the propagation of feature annotation.</text>
</comment>
<dbReference type="GO" id="GO:0004048">
    <property type="term" value="F:anthranilate phosphoribosyltransferase activity"/>
    <property type="evidence" value="ECO:0007669"/>
    <property type="project" value="UniProtKB-UniRule"/>
</dbReference>
<feature type="binding site" evidence="8">
    <location>
        <position position="88"/>
    </location>
    <ligand>
        <name>5-phospho-alpha-D-ribose 1-diphosphate</name>
        <dbReference type="ChEBI" id="CHEBI:58017"/>
    </ligand>
</feature>
<accession>A0A8T8K4Z6</accession>
<comment type="cofactor">
    <cofactor evidence="8">
        <name>Mg(2+)</name>
        <dbReference type="ChEBI" id="CHEBI:18420"/>
    </cofactor>
    <text evidence="8">Binds 2 magnesium ions per monomer.</text>
</comment>
<evidence type="ECO:0000256" key="4">
    <source>
        <dbReference type="ARBA" id="ARBA00022676"/>
    </source>
</evidence>
<dbReference type="PANTHER" id="PTHR43285">
    <property type="entry name" value="ANTHRANILATE PHOSPHORIBOSYLTRANSFERASE"/>
    <property type="match status" value="1"/>
</dbReference>
<dbReference type="InterPro" id="IPR035902">
    <property type="entry name" value="Nuc_phospho_transferase"/>
</dbReference>
<feature type="binding site" evidence="8">
    <location>
        <position position="119"/>
    </location>
    <ligand>
        <name>anthranilate</name>
        <dbReference type="ChEBI" id="CHEBI:16567"/>
        <label>1</label>
    </ligand>
</feature>
<name>A0A8T8K4Z6_9EURY</name>
<evidence type="ECO:0000259" key="9">
    <source>
        <dbReference type="Pfam" id="PF00591"/>
    </source>
</evidence>
<dbReference type="EMBL" id="CP058560">
    <property type="protein sequence ID" value="QUH23648.1"/>
    <property type="molecule type" value="Genomic_DNA"/>
</dbReference>
<evidence type="ECO:0000313" key="12">
    <source>
        <dbReference type="Proteomes" id="UP000681041"/>
    </source>
</evidence>
<dbReference type="SUPFAM" id="SSF47648">
    <property type="entry name" value="Nucleoside phosphorylase/phosphoribosyltransferase N-terminal domain"/>
    <property type="match status" value="1"/>
</dbReference>
<reference evidence="11" key="1">
    <citation type="submission" date="2020-07" db="EMBL/GenBank/DDBJ databases">
        <title>Methanobacterium. sp. MethCan genome.</title>
        <authorList>
            <person name="Postec A."/>
            <person name="Quemeneur M."/>
        </authorList>
    </citation>
    <scope>NUCLEOTIDE SEQUENCE</scope>
    <source>
        <strain evidence="11">MethCAN</strain>
    </source>
</reference>
<keyword evidence="3 8" id="KW-0028">Amino-acid biosynthesis</keyword>
<dbReference type="InterPro" id="IPR017459">
    <property type="entry name" value="Glycosyl_Trfase_fam3_N_dom"/>
</dbReference>
<dbReference type="NCBIfam" id="TIGR01245">
    <property type="entry name" value="trpD"/>
    <property type="match status" value="1"/>
</dbReference>
<dbReference type="InterPro" id="IPR000312">
    <property type="entry name" value="Glycosyl_Trfase_fam3"/>
</dbReference>
<dbReference type="Pfam" id="PF02885">
    <property type="entry name" value="Glycos_trans_3N"/>
    <property type="match status" value="1"/>
</dbReference>
<comment type="similarity">
    <text evidence="8">Belongs to the anthranilate phosphoribosyltransferase family.</text>
</comment>
<gene>
    <name evidence="8 11" type="primary">trpD</name>
    <name evidence="11" type="ORF">HYG87_07670</name>
</gene>
<dbReference type="InterPro" id="IPR005940">
    <property type="entry name" value="Anthranilate_Pribosyl_Tfrase"/>
</dbReference>
<protein>
    <recommendedName>
        <fullName evidence="2 8">Anthranilate phosphoribosyltransferase</fullName>
        <ecNumber evidence="2 8">2.4.2.18</ecNumber>
    </recommendedName>
</protein>
<feature type="binding site" evidence="8">
    <location>
        <position position="174"/>
    </location>
    <ligand>
        <name>anthranilate</name>
        <dbReference type="ChEBI" id="CHEBI:16567"/>
        <label>2</label>
    </ligand>
</feature>
<proteinExistence type="inferred from homology"/>
<dbReference type="GeneID" id="64820633"/>
<feature type="binding site" evidence="8">
    <location>
        <position position="88"/>
    </location>
    <ligand>
        <name>anthranilate</name>
        <dbReference type="ChEBI" id="CHEBI:16567"/>
        <label>1</label>
    </ligand>
</feature>
<keyword evidence="7 8" id="KW-0057">Aromatic amino acid biosynthesis</keyword>
<comment type="catalytic activity">
    <reaction evidence="8">
        <text>N-(5-phospho-beta-D-ribosyl)anthranilate + diphosphate = 5-phospho-alpha-D-ribose 1-diphosphate + anthranilate</text>
        <dbReference type="Rhea" id="RHEA:11768"/>
        <dbReference type="ChEBI" id="CHEBI:16567"/>
        <dbReference type="ChEBI" id="CHEBI:18277"/>
        <dbReference type="ChEBI" id="CHEBI:33019"/>
        <dbReference type="ChEBI" id="CHEBI:58017"/>
        <dbReference type="EC" id="2.4.2.18"/>
    </reaction>
</comment>
<feature type="domain" description="Glycosyl transferase family 3" evidence="9">
    <location>
        <begin position="82"/>
        <end position="339"/>
    </location>
</feature>
<dbReference type="KEGG" id="meme:HYG87_07670"/>
<comment type="subunit">
    <text evidence="8">Homodimer.</text>
</comment>
<dbReference type="GO" id="GO:0005829">
    <property type="term" value="C:cytosol"/>
    <property type="evidence" value="ECO:0007669"/>
    <property type="project" value="TreeGrafter"/>
</dbReference>
<dbReference type="EC" id="2.4.2.18" evidence="2 8"/>
<feature type="binding site" evidence="8">
    <location>
        <position position="239"/>
    </location>
    <ligand>
        <name>Mg(2+)</name>
        <dbReference type="ChEBI" id="CHEBI:18420"/>
        <label>1</label>
    </ligand>
</feature>
<evidence type="ECO:0000256" key="8">
    <source>
        <dbReference type="HAMAP-Rule" id="MF_00211"/>
    </source>
</evidence>
<keyword evidence="8" id="KW-0479">Metal-binding</keyword>
<feature type="binding site" evidence="8">
    <location>
        <position position="96"/>
    </location>
    <ligand>
        <name>5-phospho-alpha-D-ribose 1-diphosphate</name>
        <dbReference type="ChEBI" id="CHEBI:58017"/>
    </ligand>
</feature>
<dbReference type="Pfam" id="PF00591">
    <property type="entry name" value="Glycos_transf_3"/>
    <property type="match status" value="1"/>
</dbReference>
<evidence type="ECO:0000256" key="1">
    <source>
        <dbReference type="ARBA" id="ARBA00004907"/>
    </source>
</evidence>
<dbReference type="GO" id="GO:0000162">
    <property type="term" value="P:L-tryptophan biosynthetic process"/>
    <property type="evidence" value="ECO:0007669"/>
    <property type="project" value="UniProtKB-UniRule"/>
</dbReference>
<feature type="binding site" evidence="8">
    <location>
        <position position="238"/>
    </location>
    <ligand>
        <name>Mg(2+)</name>
        <dbReference type="ChEBI" id="CHEBI:18420"/>
        <label>2</label>
    </ligand>
</feature>
<feature type="domain" description="Glycosyl transferase family 3 N-terminal" evidence="10">
    <location>
        <begin position="12"/>
        <end position="73"/>
    </location>
</feature>
<keyword evidence="8" id="KW-0460">Magnesium</keyword>
<evidence type="ECO:0000256" key="3">
    <source>
        <dbReference type="ARBA" id="ARBA00022605"/>
    </source>
</evidence>
<keyword evidence="6 8" id="KW-0822">Tryptophan biosynthesis</keyword>
<feature type="binding site" evidence="8">
    <location>
        <begin position="116"/>
        <end position="124"/>
    </location>
    <ligand>
        <name>5-phospho-alpha-D-ribose 1-diphosphate</name>
        <dbReference type="ChEBI" id="CHEBI:58017"/>
    </ligand>
</feature>
<dbReference type="GO" id="GO:0000287">
    <property type="term" value="F:magnesium ion binding"/>
    <property type="evidence" value="ECO:0007669"/>
    <property type="project" value="UniProtKB-UniRule"/>
</dbReference>
<keyword evidence="5 8" id="KW-0808">Transferase</keyword>
<dbReference type="SUPFAM" id="SSF52418">
    <property type="entry name" value="Nucleoside phosphorylase/phosphoribosyltransferase catalytic domain"/>
    <property type="match status" value="1"/>
</dbReference>
<dbReference type="AlphaFoldDB" id="A0A8T8K4Z6"/>
<comment type="pathway">
    <text evidence="1 8">Amino-acid biosynthesis; L-tryptophan biosynthesis; L-tryptophan from chorismate: step 2/5.</text>
</comment>
<dbReference type="RefSeq" id="WP_211532604.1">
    <property type="nucleotide sequence ID" value="NZ_CP058560.1"/>
</dbReference>
<evidence type="ECO:0000313" key="11">
    <source>
        <dbReference type="EMBL" id="QUH23648.1"/>
    </source>
</evidence>
<dbReference type="Gene3D" id="1.20.970.10">
    <property type="entry name" value="Transferase, Pyrimidine Nucleoside Phosphorylase, Chain C"/>
    <property type="match status" value="1"/>
</dbReference>
<feature type="binding site" evidence="8">
    <location>
        <position position="239"/>
    </location>
    <ligand>
        <name>Mg(2+)</name>
        <dbReference type="ChEBI" id="CHEBI:18420"/>
        <label>2</label>
    </ligand>
</feature>
<feature type="binding site" evidence="8">
    <location>
        <position position="128"/>
    </location>
    <ligand>
        <name>5-phospho-alpha-D-ribose 1-diphosphate</name>
        <dbReference type="ChEBI" id="CHEBI:58017"/>
    </ligand>
</feature>